<dbReference type="EMBL" id="UZAL01034450">
    <property type="protein sequence ID" value="VDP65398.1"/>
    <property type="molecule type" value="Genomic_DNA"/>
</dbReference>
<dbReference type="Proteomes" id="UP000269396">
    <property type="component" value="Unassembled WGS sequence"/>
</dbReference>
<proteinExistence type="predicted"/>
<sequence length="114" mass="13458">MHFRTKMTSKLAQNVFMPIVIFQGDFRLNFAKHDNDWTKFFLSFCNIEMLTHTFDFIEKVHPNLSIRTKTTVNLITLQIPKRLITCPCLDIFFCVTSYLNNRLMSFGQNFSPIL</sequence>
<protein>
    <submittedName>
        <fullName evidence="1">Uncharacterized protein</fullName>
    </submittedName>
</protein>
<evidence type="ECO:0000313" key="2">
    <source>
        <dbReference type="Proteomes" id="UP000269396"/>
    </source>
</evidence>
<organism evidence="1 2">
    <name type="scientific">Schistosoma mattheei</name>
    <dbReference type="NCBI Taxonomy" id="31246"/>
    <lineage>
        <taxon>Eukaryota</taxon>
        <taxon>Metazoa</taxon>
        <taxon>Spiralia</taxon>
        <taxon>Lophotrochozoa</taxon>
        <taxon>Platyhelminthes</taxon>
        <taxon>Trematoda</taxon>
        <taxon>Digenea</taxon>
        <taxon>Strigeidida</taxon>
        <taxon>Schistosomatoidea</taxon>
        <taxon>Schistosomatidae</taxon>
        <taxon>Schistosoma</taxon>
    </lineage>
</organism>
<dbReference type="AlphaFoldDB" id="A0A3P8FZZ5"/>
<keyword evidence="2" id="KW-1185">Reference proteome</keyword>
<name>A0A3P8FZZ5_9TREM</name>
<evidence type="ECO:0000313" key="1">
    <source>
        <dbReference type="EMBL" id="VDP65398.1"/>
    </source>
</evidence>
<reference evidence="1 2" key="1">
    <citation type="submission" date="2018-11" db="EMBL/GenBank/DDBJ databases">
        <authorList>
            <consortium name="Pathogen Informatics"/>
        </authorList>
    </citation>
    <scope>NUCLEOTIDE SEQUENCE [LARGE SCALE GENOMIC DNA]</scope>
    <source>
        <strain>Denwood</strain>
        <strain evidence="2">Zambia</strain>
    </source>
</reference>
<gene>
    <name evidence="1" type="ORF">SMTD_LOCUS14271</name>
</gene>
<accession>A0A3P8FZZ5</accession>